<organism evidence="2 3">
    <name type="scientific">Mycobacterium simulans</name>
    <dbReference type="NCBI Taxonomy" id="627089"/>
    <lineage>
        <taxon>Bacteria</taxon>
        <taxon>Bacillati</taxon>
        <taxon>Actinomycetota</taxon>
        <taxon>Actinomycetes</taxon>
        <taxon>Mycobacteriales</taxon>
        <taxon>Mycobacteriaceae</taxon>
        <taxon>Mycobacterium</taxon>
    </lineage>
</organism>
<dbReference type="AlphaFoldDB" id="A0A7Z7IM52"/>
<reference evidence="2 3" key="1">
    <citation type="submission" date="2017-10" db="EMBL/GenBank/DDBJ databases">
        <authorList>
            <consortium name="Urmite Genomes"/>
        </authorList>
    </citation>
    <scope>NUCLEOTIDE SEQUENCE [LARGE SCALE GENOMIC DNA]</scope>
    <source>
        <strain evidence="2 3">FB-527</strain>
    </source>
</reference>
<proteinExistence type="predicted"/>
<dbReference type="Proteomes" id="UP000554965">
    <property type="component" value="Unassembled WGS sequence"/>
</dbReference>
<protein>
    <submittedName>
        <fullName evidence="2">Uncharacterized protein</fullName>
    </submittedName>
</protein>
<evidence type="ECO:0000313" key="3">
    <source>
        <dbReference type="Proteomes" id="UP000554965"/>
    </source>
</evidence>
<name>A0A7Z7IM52_9MYCO</name>
<evidence type="ECO:0000313" key="2">
    <source>
        <dbReference type="EMBL" id="SOJ55202.1"/>
    </source>
</evidence>
<accession>A0A7Z7IM52</accession>
<dbReference type="EMBL" id="OCTY01000002">
    <property type="protein sequence ID" value="SOJ55202.1"/>
    <property type="molecule type" value="Genomic_DNA"/>
</dbReference>
<keyword evidence="3" id="KW-1185">Reference proteome</keyword>
<comment type="caution">
    <text evidence="2">The sequence shown here is derived from an EMBL/GenBank/DDBJ whole genome shotgun (WGS) entry which is preliminary data.</text>
</comment>
<feature type="compositionally biased region" description="Basic and acidic residues" evidence="1">
    <location>
        <begin position="65"/>
        <end position="76"/>
    </location>
</feature>
<evidence type="ECO:0000256" key="1">
    <source>
        <dbReference type="SAM" id="MobiDB-lite"/>
    </source>
</evidence>
<sequence>MPLSLICVRDASLPQPNELYQADVTHEQQANDTEAKIGNLLDDHSRLAPAHQHASWRRNQTATNRSDHNNCDTVKL</sequence>
<feature type="region of interest" description="Disordered" evidence="1">
    <location>
        <begin position="48"/>
        <end position="76"/>
    </location>
</feature>
<gene>
    <name evidence="2" type="ORF">MSIMFB_02691</name>
</gene>